<dbReference type="HOGENOM" id="CLU_2617005_0_0_3"/>
<reference evidence="1 2" key="1">
    <citation type="journal article" date="2013" name="PLoS ONE">
        <title>Cultivation and Complete Genome Sequencing of Gloeobacter kilaueensis sp. nov., from a Lava Cave in Kilauea Caldera, Hawai'i.</title>
        <authorList>
            <person name="Saw J.H."/>
            <person name="Schatz M."/>
            <person name="Brown M.V."/>
            <person name="Kunkel D.D."/>
            <person name="Foster J.S."/>
            <person name="Shick H."/>
            <person name="Christensen S."/>
            <person name="Hou S."/>
            <person name="Wan X."/>
            <person name="Donachie S.P."/>
        </authorList>
    </citation>
    <scope>NUCLEOTIDE SEQUENCE [LARGE SCALE GENOMIC DNA]</scope>
    <source>
        <strain evidence="2">JS</strain>
    </source>
</reference>
<dbReference type="RefSeq" id="WP_023172820.1">
    <property type="nucleotide sequence ID" value="NC_022600.1"/>
</dbReference>
<dbReference type="AlphaFoldDB" id="U5QFK0"/>
<organism evidence="1 2">
    <name type="scientific">Gloeobacter kilaueensis (strain ATCC BAA-2537 / CCAP 1431/1 / ULC 316 / JS1)</name>
    <dbReference type="NCBI Taxonomy" id="1183438"/>
    <lineage>
        <taxon>Bacteria</taxon>
        <taxon>Bacillati</taxon>
        <taxon>Cyanobacteriota</taxon>
        <taxon>Cyanophyceae</taxon>
        <taxon>Gloeobacterales</taxon>
        <taxon>Gloeobacteraceae</taxon>
        <taxon>Gloeobacter</taxon>
    </lineage>
</organism>
<dbReference type="KEGG" id="glj:GKIL_1470"/>
<dbReference type="EMBL" id="CP003587">
    <property type="protein sequence ID" value="AGY57716.1"/>
    <property type="molecule type" value="Genomic_DNA"/>
</dbReference>
<protein>
    <submittedName>
        <fullName evidence="1">Uncharacterized protein</fullName>
    </submittedName>
</protein>
<accession>U5QFK0</accession>
<proteinExistence type="predicted"/>
<name>U5QFK0_GLOK1</name>
<gene>
    <name evidence="1" type="ORF">GKIL_1470</name>
</gene>
<keyword evidence="2" id="KW-1185">Reference proteome</keyword>
<sequence length="78" mass="8905">MTRILEATYSNGKLILGEALHPGLEEKKLRVMIFEADEPNGELSSQVRRQRFLDAAAKHAFELPPDYKFEGLLLYTNI</sequence>
<evidence type="ECO:0000313" key="2">
    <source>
        <dbReference type="Proteomes" id="UP000017396"/>
    </source>
</evidence>
<dbReference type="Proteomes" id="UP000017396">
    <property type="component" value="Chromosome"/>
</dbReference>
<dbReference type="STRING" id="1183438.GKIL_1470"/>
<dbReference type="OrthoDB" id="517491at2"/>
<evidence type="ECO:0000313" key="1">
    <source>
        <dbReference type="EMBL" id="AGY57716.1"/>
    </source>
</evidence>